<dbReference type="PANTHER" id="PTHR37460:SF1">
    <property type="entry name" value="ENDONUCLEASE III"/>
    <property type="match status" value="1"/>
</dbReference>
<dbReference type="InterPro" id="IPR000305">
    <property type="entry name" value="GIY-YIG_endonuc"/>
</dbReference>
<name>A0A1L9C702_9EURY</name>
<dbReference type="SMART" id="SM00465">
    <property type="entry name" value="GIYc"/>
    <property type="match status" value="1"/>
</dbReference>
<evidence type="ECO:0000313" key="6">
    <source>
        <dbReference type="Proteomes" id="UP000193969"/>
    </source>
</evidence>
<dbReference type="EMBL" id="JWTK01000001">
    <property type="protein sequence ID" value="OJH50350.1"/>
    <property type="molecule type" value="Genomic_DNA"/>
</dbReference>
<evidence type="ECO:0000313" key="4">
    <source>
        <dbReference type="EMBL" id="SMH29142.1"/>
    </source>
</evidence>
<dbReference type="EMBL" id="RJJH01000011">
    <property type="protein sequence ID" value="RNI11215.1"/>
    <property type="molecule type" value="Genomic_DNA"/>
</dbReference>
<dbReference type="Proteomes" id="UP000193969">
    <property type="component" value="Unassembled WGS sequence"/>
</dbReference>
<dbReference type="STRING" id="523843.SAMN06264941_0143"/>
<reference evidence="2 5" key="1">
    <citation type="submission" date="2014-12" db="EMBL/GenBank/DDBJ databases">
        <title>The genome sequence of Methanohalophilus portucalensis strain FDF1.</title>
        <authorList>
            <person name="Lai M.-C."/>
            <person name="Lai S.-J."/>
        </authorList>
    </citation>
    <scope>NUCLEOTIDE SEQUENCE [LARGE SCALE GENOMIC DNA]</scope>
    <source>
        <strain evidence="2 5">FDF-1</strain>
    </source>
</reference>
<accession>A0A1L9C702</accession>
<keyword evidence="4" id="KW-0378">Hydrolase</keyword>
<dbReference type="EMBL" id="FXBN01000001">
    <property type="protein sequence ID" value="SMH29142.1"/>
    <property type="molecule type" value="Genomic_DNA"/>
</dbReference>
<evidence type="ECO:0000259" key="1">
    <source>
        <dbReference type="SMART" id="SM00465"/>
    </source>
</evidence>
<sequence>MCPKGTYCLILKTDGCTVNVGSLKSIVFEAGYYIYVGSALGPGGLKRMHRHQKFARQKDKKPRWHIDYLLVHPDFKFVDVVYTCSGRHIECGIADNLQGNYVSKFGCSDCSCQSHLFHRLTCPVNEIKSAIEDIGQKPKALSENDDS</sequence>
<dbReference type="OrthoDB" id="17296at2157"/>
<evidence type="ECO:0000313" key="2">
    <source>
        <dbReference type="EMBL" id="OJH50350.1"/>
    </source>
</evidence>
<proteinExistence type="predicted"/>
<dbReference type="GO" id="GO:0004519">
    <property type="term" value="F:endonuclease activity"/>
    <property type="evidence" value="ECO:0007669"/>
    <property type="project" value="UniProtKB-KW"/>
</dbReference>
<keyword evidence="6" id="KW-1185">Reference proteome</keyword>
<keyword evidence="4" id="KW-0255">Endonuclease</keyword>
<gene>
    <name evidence="3" type="ORF">EFE41_06555</name>
    <name evidence="2" type="ORF">MPF_0138</name>
    <name evidence="4" type="ORF">SAMN06264941_0143</name>
</gene>
<organism evidence="2 5">
    <name type="scientific">Methanohalophilus portucalensis FDF-1</name>
    <dbReference type="NCBI Taxonomy" id="523843"/>
    <lineage>
        <taxon>Archaea</taxon>
        <taxon>Methanobacteriati</taxon>
        <taxon>Methanobacteriota</taxon>
        <taxon>Stenosarchaea group</taxon>
        <taxon>Methanomicrobia</taxon>
        <taxon>Methanosarcinales</taxon>
        <taxon>Methanosarcinaceae</taxon>
        <taxon>Methanohalophilus</taxon>
    </lineage>
</organism>
<evidence type="ECO:0000313" key="3">
    <source>
        <dbReference type="EMBL" id="RNI11215.1"/>
    </source>
</evidence>
<keyword evidence="4" id="KW-0540">Nuclease</keyword>
<reference evidence="3 7" key="4">
    <citation type="submission" date="2018-10" db="EMBL/GenBank/DDBJ databases">
        <title>Cultivation of a novel Methanohalophilus strain from Kebrit Deep of the Red Sea and a genomic comparison of members of the genus Methanohalophilus.</title>
        <authorList>
            <person name="Guan Y."/>
            <person name="Ngugi D.K."/>
            <person name="Stingl U."/>
        </authorList>
    </citation>
    <scope>NUCLEOTIDE SEQUENCE [LARGE SCALE GENOMIC DNA]</scope>
    <source>
        <strain evidence="3 7">DSM 7471</strain>
    </source>
</reference>
<protein>
    <submittedName>
        <fullName evidence="3">GIY-YIG nuclease family protein</fullName>
    </submittedName>
    <submittedName>
        <fullName evidence="4">Uri superfamily endonuclease</fullName>
    </submittedName>
</protein>
<dbReference type="RefSeq" id="WP_072358041.1">
    <property type="nucleotide sequence ID" value="NZ_FXBN01000001.1"/>
</dbReference>
<reference evidence="6" key="2">
    <citation type="submission" date="2017-04" db="EMBL/GenBank/DDBJ databases">
        <authorList>
            <person name="Varghese N."/>
            <person name="Submissions S."/>
        </authorList>
    </citation>
    <scope>NUCLEOTIDE SEQUENCE [LARGE SCALE GENOMIC DNA]</scope>
    <source>
        <strain evidence="6">FDF-1</strain>
    </source>
</reference>
<dbReference type="CDD" id="cd10441">
    <property type="entry name" value="GIY-YIG_COG1833"/>
    <property type="match status" value="1"/>
</dbReference>
<dbReference type="Proteomes" id="UP000185713">
    <property type="component" value="Unassembled WGS sequence"/>
</dbReference>
<reference evidence="4" key="3">
    <citation type="submission" date="2017-04" db="EMBL/GenBank/DDBJ databases">
        <authorList>
            <person name="Afonso C.L."/>
            <person name="Miller P.J."/>
            <person name="Scott M.A."/>
            <person name="Spackman E."/>
            <person name="Goraichik I."/>
            <person name="Dimitrov K.M."/>
            <person name="Suarez D.L."/>
            <person name="Swayne D.E."/>
        </authorList>
    </citation>
    <scope>NUCLEOTIDE SEQUENCE [LARGE SCALE GENOMIC DNA]</scope>
    <source>
        <strain evidence="4">FDF-1</strain>
    </source>
</reference>
<dbReference type="InterPro" id="IPR002837">
    <property type="entry name" value="DUF123"/>
</dbReference>
<feature type="domain" description="GIY-YIG" evidence="1">
    <location>
        <begin position="20"/>
        <end position="120"/>
    </location>
</feature>
<dbReference type="Pfam" id="PF01986">
    <property type="entry name" value="DUF123"/>
    <property type="match status" value="1"/>
</dbReference>
<dbReference type="AlphaFoldDB" id="A0A1L9C702"/>
<dbReference type="PANTHER" id="PTHR37460">
    <property type="entry name" value="ENDONUCLEASE III"/>
    <property type="match status" value="1"/>
</dbReference>
<evidence type="ECO:0000313" key="7">
    <source>
        <dbReference type="Proteomes" id="UP000278252"/>
    </source>
</evidence>
<dbReference type="Proteomes" id="UP000278252">
    <property type="component" value="Unassembled WGS sequence"/>
</dbReference>
<evidence type="ECO:0000313" key="5">
    <source>
        <dbReference type="Proteomes" id="UP000185713"/>
    </source>
</evidence>